<comment type="function">
    <text evidence="7">One of two assembly initiator proteins, it binds directly to the 5'-end of the 23S rRNA, where it nucleates assembly of the 50S subunit.</text>
</comment>
<dbReference type="AlphaFoldDB" id="A0A0E2B5F9"/>
<dbReference type="InterPro" id="IPR005824">
    <property type="entry name" value="KOW"/>
</dbReference>
<evidence type="ECO:0000313" key="10">
    <source>
        <dbReference type="Proteomes" id="UP000006253"/>
    </source>
</evidence>
<comment type="similarity">
    <text evidence="1 7">Belongs to the universal ribosomal protein uL24 family.</text>
</comment>
<keyword evidence="2 7" id="KW-0699">rRNA-binding</keyword>
<evidence type="ECO:0000256" key="5">
    <source>
        <dbReference type="ARBA" id="ARBA00023274"/>
    </source>
</evidence>
<comment type="caution">
    <text evidence="9">The sequence shown here is derived from an EMBL/GenBank/DDBJ whole genome shotgun (WGS) entry which is preliminary data.</text>
</comment>
<keyword evidence="3 7" id="KW-0694">RNA-binding</keyword>
<dbReference type="NCBIfam" id="TIGR01079">
    <property type="entry name" value="rplX_bact"/>
    <property type="match status" value="1"/>
</dbReference>
<dbReference type="InterPro" id="IPR003256">
    <property type="entry name" value="Ribosomal_uL24"/>
</dbReference>
<evidence type="ECO:0000259" key="8">
    <source>
        <dbReference type="SMART" id="SM00739"/>
    </source>
</evidence>
<name>A0A0E2B5F9_9LEPT</name>
<dbReference type="Pfam" id="PF17136">
    <property type="entry name" value="ribosomal_L24"/>
    <property type="match status" value="1"/>
</dbReference>
<reference evidence="9 10" key="1">
    <citation type="submission" date="2012-10" db="EMBL/GenBank/DDBJ databases">
        <authorList>
            <person name="Harkins D.M."/>
            <person name="Durkin A.S."/>
            <person name="Brinkac L.M."/>
            <person name="Selengut J.D."/>
            <person name="Sanka R."/>
            <person name="DePew J."/>
            <person name="Purushe J."/>
            <person name="Peacock S.J."/>
            <person name="Thaipadungpanit J."/>
            <person name="Wuthiekanun V.W."/>
            <person name="Day N.P."/>
            <person name="Vinetz J.M."/>
            <person name="Sutton G.G."/>
            <person name="Nelson W.C."/>
            <person name="Fouts D.E."/>
        </authorList>
    </citation>
    <scope>NUCLEOTIDE SEQUENCE [LARGE SCALE GENOMIC DNA]</scope>
    <source>
        <strain evidence="9 10">H1</strain>
    </source>
</reference>
<dbReference type="GO" id="GO:0005840">
    <property type="term" value="C:ribosome"/>
    <property type="evidence" value="ECO:0007669"/>
    <property type="project" value="UniProtKB-KW"/>
</dbReference>
<evidence type="ECO:0000256" key="1">
    <source>
        <dbReference type="ARBA" id="ARBA00010618"/>
    </source>
</evidence>
<keyword evidence="5 7" id="KW-0687">Ribonucleoprotein</keyword>
<dbReference type="InterPro" id="IPR008991">
    <property type="entry name" value="Translation_prot_SH3-like_sf"/>
</dbReference>
<dbReference type="EMBL" id="AHMY02000025">
    <property type="protein sequence ID" value="EKO16519.1"/>
    <property type="molecule type" value="Genomic_DNA"/>
</dbReference>
<dbReference type="GO" id="GO:0003735">
    <property type="term" value="F:structural constituent of ribosome"/>
    <property type="evidence" value="ECO:0007669"/>
    <property type="project" value="InterPro"/>
</dbReference>
<comment type="subunit">
    <text evidence="7">Part of the 50S ribosomal subunit.</text>
</comment>
<keyword evidence="4 7" id="KW-0689">Ribosomal protein</keyword>
<protein>
    <recommendedName>
        <fullName evidence="6 7">Large ribosomal subunit protein uL24</fullName>
    </recommendedName>
</protein>
<dbReference type="Pfam" id="PF00467">
    <property type="entry name" value="KOW"/>
    <property type="match status" value="1"/>
</dbReference>
<comment type="function">
    <text evidence="7">One of the proteins that surrounds the polypeptide exit tunnel on the outside of the subunit.</text>
</comment>
<dbReference type="Gene3D" id="2.30.30.30">
    <property type="match status" value="1"/>
</dbReference>
<evidence type="ECO:0000313" key="9">
    <source>
        <dbReference type="EMBL" id="EKO16519.1"/>
    </source>
</evidence>
<dbReference type="GO" id="GO:1990904">
    <property type="term" value="C:ribonucleoprotein complex"/>
    <property type="evidence" value="ECO:0007669"/>
    <property type="project" value="UniProtKB-KW"/>
</dbReference>
<dbReference type="InterPro" id="IPR014722">
    <property type="entry name" value="Rib_uL2_dom2"/>
</dbReference>
<dbReference type="GO" id="GO:0019843">
    <property type="term" value="F:rRNA binding"/>
    <property type="evidence" value="ECO:0007669"/>
    <property type="project" value="UniProtKB-UniRule"/>
</dbReference>
<dbReference type="GO" id="GO:0006412">
    <property type="term" value="P:translation"/>
    <property type="evidence" value="ECO:0007669"/>
    <property type="project" value="UniProtKB-UniRule"/>
</dbReference>
<evidence type="ECO:0000256" key="7">
    <source>
        <dbReference type="HAMAP-Rule" id="MF_01326"/>
    </source>
</evidence>
<accession>A0A0E2B5F9</accession>
<proteinExistence type="inferred from homology"/>
<dbReference type="Proteomes" id="UP000006253">
    <property type="component" value="Unassembled WGS sequence"/>
</dbReference>
<evidence type="ECO:0000256" key="4">
    <source>
        <dbReference type="ARBA" id="ARBA00022980"/>
    </source>
</evidence>
<feature type="domain" description="KOW" evidence="8">
    <location>
        <begin position="18"/>
        <end position="45"/>
    </location>
</feature>
<dbReference type="SMART" id="SM00739">
    <property type="entry name" value="KOW"/>
    <property type="match status" value="1"/>
</dbReference>
<sequence>MAKLTYRGSEYTKFKKFRIKKNDEVICITGKHKGKRGKVLSIDKKRDRVIVEGINKRKRFMRPTQENPQGGVIEVEAPIHISNVMFYDPKKKKKAGVRVGFETVKGKKVRVSRPDKKEL</sequence>
<dbReference type="CDD" id="cd06089">
    <property type="entry name" value="KOW_RPL26"/>
    <property type="match status" value="1"/>
</dbReference>
<evidence type="ECO:0000256" key="3">
    <source>
        <dbReference type="ARBA" id="ARBA00022884"/>
    </source>
</evidence>
<dbReference type="PANTHER" id="PTHR12903">
    <property type="entry name" value="MITOCHONDRIAL RIBOSOMAL PROTEIN L24"/>
    <property type="match status" value="1"/>
</dbReference>
<organism evidence="9 10">
    <name type="scientific">Leptospira kirschneri str. H1</name>
    <dbReference type="NCBI Taxonomy" id="1049966"/>
    <lineage>
        <taxon>Bacteria</taxon>
        <taxon>Pseudomonadati</taxon>
        <taxon>Spirochaetota</taxon>
        <taxon>Spirochaetia</taxon>
        <taxon>Leptospirales</taxon>
        <taxon>Leptospiraceae</taxon>
        <taxon>Leptospira</taxon>
    </lineage>
</organism>
<dbReference type="InterPro" id="IPR041988">
    <property type="entry name" value="Ribosomal_uL24_KOW"/>
</dbReference>
<dbReference type="RefSeq" id="WP_004764946.1">
    <property type="nucleotide sequence ID" value="NZ_AHMY02000025.1"/>
</dbReference>
<evidence type="ECO:0000256" key="6">
    <source>
        <dbReference type="ARBA" id="ARBA00035206"/>
    </source>
</evidence>
<dbReference type="FunFam" id="2.30.30.30:FF:000042">
    <property type="entry name" value="50S ribosomal protein L24"/>
    <property type="match status" value="1"/>
</dbReference>
<dbReference type="HAMAP" id="MF_01326_B">
    <property type="entry name" value="Ribosomal_uL24_B"/>
    <property type="match status" value="1"/>
</dbReference>
<gene>
    <name evidence="7 9" type="primary">rplX</name>
    <name evidence="9" type="ORF">LEP1GSC081_2914</name>
</gene>
<dbReference type="InterPro" id="IPR057264">
    <property type="entry name" value="Ribosomal_uL24_C"/>
</dbReference>
<evidence type="ECO:0000256" key="2">
    <source>
        <dbReference type="ARBA" id="ARBA00022730"/>
    </source>
</evidence>
<dbReference type="SUPFAM" id="SSF50104">
    <property type="entry name" value="Translation proteins SH3-like domain"/>
    <property type="match status" value="1"/>
</dbReference>